<protein>
    <recommendedName>
        <fullName evidence="3">Type I restriction enzyme R protein N-terminal domain-containing protein</fullName>
    </recommendedName>
</protein>
<proteinExistence type="predicted"/>
<evidence type="ECO:0000313" key="1">
    <source>
        <dbReference type="EMBL" id="MEA5522278.1"/>
    </source>
</evidence>
<sequence length="201" mass="23806">MSFDSYKNISEVLQEFQITAIEAEFIIESKIEVRSVFQEDLEFCLREFSFEESEYAVCEMIIFPILKELYRRYRNEFTLWSHKAIIYDEKLSGTPDYILAQRSTLGKQVFEKPYFLVVEAKKDDFIKGWGQCLAEMVAMQKINNQPSQTLFGVVSNGKIWEFGKLNDNLFTKETRYYTISNIEKLLSALDYIFYQCQQEQI</sequence>
<dbReference type="EMBL" id="JAYGHT010000156">
    <property type="protein sequence ID" value="MEA5522278.1"/>
    <property type="molecule type" value="Genomic_DNA"/>
</dbReference>
<evidence type="ECO:0008006" key="3">
    <source>
        <dbReference type="Google" id="ProtNLM"/>
    </source>
</evidence>
<comment type="caution">
    <text evidence="1">The sequence shown here is derived from an EMBL/GenBank/DDBJ whole genome shotgun (WGS) entry which is preliminary data.</text>
</comment>
<accession>A0ABU5U504</accession>
<reference evidence="1 2" key="1">
    <citation type="submission" date="2023-12" db="EMBL/GenBank/DDBJ databases">
        <title>Baltic Sea Cyanobacteria.</title>
        <authorList>
            <person name="Delbaje E."/>
            <person name="Fewer D.P."/>
            <person name="Shishido T.K."/>
        </authorList>
    </citation>
    <scope>NUCLEOTIDE SEQUENCE [LARGE SCALE GENOMIC DNA]</scope>
    <source>
        <strain evidence="1 2">CCNP 1315</strain>
    </source>
</reference>
<keyword evidence="2" id="KW-1185">Reference proteome</keyword>
<evidence type="ECO:0000313" key="2">
    <source>
        <dbReference type="Proteomes" id="UP001301728"/>
    </source>
</evidence>
<name>A0ABU5U504_9CYAN</name>
<organism evidence="1 2">
    <name type="scientific">Limnoraphis robusta CCNP1315</name>
    <dbReference type="NCBI Taxonomy" id="3110306"/>
    <lineage>
        <taxon>Bacteria</taxon>
        <taxon>Bacillati</taxon>
        <taxon>Cyanobacteriota</taxon>
        <taxon>Cyanophyceae</taxon>
        <taxon>Oscillatoriophycideae</taxon>
        <taxon>Oscillatoriales</taxon>
        <taxon>Sirenicapillariaceae</taxon>
        <taxon>Limnoraphis</taxon>
    </lineage>
</organism>
<gene>
    <name evidence="1" type="ORF">VB854_25390</name>
</gene>
<dbReference type="RefSeq" id="WP_323225126.1">
    <property type="nucleotide sequence ID" value="NZ_JAYGHT010000156.1"/>
</dbReference>
<dbReference type="Proteomes" id="UP001301728">
    <property type="component" value="Unassembled WGS sequence"/>
</dbReference>